<feature type="compositionally biased region" description="Polar residues" evidence="1">
    <location>
        <begin position="15"/>
        <end position="27"/>
    </location>
</feature>
<gene>
    <name evidence="2" type="ORF">HPP92_027741</name>
</gene>
<accession>A0A835PBT3</accession>
<feature type="compositionally biased region" description="Polar residues" evidence="1">
    <location>
        <begin position="453"/>
        <end position="479"/>
    </location>
</feature>
<dbReference type="AlphaFoldDB" id="A0A835PBT3"/>
<sequence>MGRSEPNLVPEWYKGTTSSAIGNSNSGHLCGSSHSADEHNGVFSSRNRISVSVYDFDCPRSPSSSDRASLRMSSSSDGYIGEENITSRACSSFGRSHRERDWDRDANRDKDLDLRERDRSLYPEDEFSNCPSMVNKSEKDSSKLIQSTISGRVDSGVRRNGYESSNGSSFGKINITSISKSSFERDFPSLGNEERHLALDVVRVSSLGLGTTNHNFPLIGASATIGSDAWTSALAEVPLIVGGNGQVISSSIQANLSVSIASSTSTGLNMAETLSQVPTRMQAPNESQKIEELHRQQILKLRPMIPSMLKNSVQTSVDKTKTKGTRASEFTASKTGQHSSHPTINITQRTAMKTDVSKPLQPGNLQVLSREKNVFSPTRKNIPNSTNFLSVQTNSTAIPPAMIQSPIGVSSPKFKVDGRSASLGPSSSFPEKKPSQVQNRNDFFNSLRKKSHANQPTNANNSNTSYDASPSNLGVTEQLGDNSSMKEDEISLPDISLVENSICSAKDCEAEETEKLALDEKEAAFLRSLGWEENAGEEALTREEIESFLLEYNKLKPAVKLKI</sequence>
<evidence type="ECO:0000256" key="1">
    <source>
        <dbReference type="SAM" id="MobiDB-lite"/>
    </source>
</evidence>
<feature type="compositionally biased region" description="Polar residues" evidence="1">
    <location>
        <begin position="328"/>
        <end position="342"/>
    </location>
</feature>
<proteinExistence type="predicted"/>
<dbReference type="OrthoDB" id="1917528at2759"/>
<reference evidence="2 3" key="1">
    <citation type="journal article" date="2020" name="Nat. Food">
        <title>A phased Vanilla planifolia genome enables genetic improvement of flavour and production.</title>
        <authorList>
            <person name="Hasing T."/>
            <person name="Tang H."/>
            <person name="Brym M."/>
            <person name="Khazi F."/>
            <person name="Huang T."/>
            <person name="Chambers A.H."/>
        </authorList>
    </citation>
    <scope>NUCLEOTIDE SEQUENCE [LARGE SCALE GENOMIC DNA]</scope>
    <source>
        <tissue evidence="2">Leaf</tissue>
    </source>
</reference>
<name>A0A835PBT3_VANPL</name>
<evidence type="ECO:0000313" key="3">
    <source>
        <dbReference type="Proteomes" id="UP000639772"/>
    </source>
</evidence>
<feature type="region of interest" description="Disordered" evidence="1">
    <location>
        <begin position="313"/>
        <end position="342"/>
    </location>
</feature>
<feature type="region of interest" description="Disordered" evidence="1">
    <location>
        <begin position="402"/>
        <end position="438"/>
    </location>
</feature>
<dbReference type="EMBL" id="JADCNM010000288">
    <property type="protein sequence ID" value="KAG0448623.1"/>
    <property type="molecule type" value="Genomic_DNA"/>
</dbReference>
<feature type="compositionally biased region" description="Polar residues" evidence="1">
    <location>
        <begin position="423"/>
        <end position="438"/>
    </location>
</feature>
<feature type="region of interest" description="Disordered" evidence="1">
    <location>
        <begin position="1"/>
        <end position="38"/>
    </location>
</feature>
<evidence type="ECO:0000313" key="2">
    <source>
        <dbReference type="EMBL" id="KAG0448623.1"/>
    </source>
</evidence>
<comment type="caution">
    <text evidence="2">The sequence shown here is derived from an EMBL/GenBank/DDBJ whole genome shotgun (WGS) entry which is preliminary data.</text>
</comment>
<feature type="region of interest" description="Disordered" evidence="1">
    <location>
        <begin position="450"/>
        <end position="479"/>
    </location>
</feature>
<dbReference type="PANTHER" id="PTHR34112">
    <property type="entry name" value="C-JUN-AMINO-TERMINAL KINASE-INTERACTING PROTEIN"/>
    <property type="match status" value="1"/>
</dbReference>
<dbReference type="PANTHER" id="PTHR34112:SF18">
    <property type="entry name" value="C-JUN-AMINO-TERMINAL KINASE-INTERACTING PROTEIN"/>
    <property type="match status" value="1"/>
</dbReference>
<organism evidence="2 3">
    <name type="scientific">Vanilla planifolia</name>
    <name type="common">Vanilla</name>
    <dbReference type="NCBI Taxonomy" id="51239"/>
    <lineage>
        <taxon>Eukaryota</taxon>
        <taxon>Viridiplantae</taxon>
        <taxon>Streptophyta</taxon>
        <taxon>Embryophyta</taxon>
        <taxon>Tracheophyta</taxon>
        <taxon>Spermatophyta</taxon>
        <taxon>Magnoliopsida</taxon>
        <taxon>Liliopsida</taxon>
        <taxon>Asparagales</taxon>
        <taxon>Orchidaceae</taxon>
        <taxon>Vanilloideae</taxon>
        <taxon>Vanilleae</taxon>
        <taxon>Vanilla</taxon>
    </lineage>
</organism>
<feature type="compositionally biased region" description="Low complexity" evidence="1">
    <location>
        <begin position="60"/>
        <end position="76"/>
    </location>
</feature>
<dbReference type="Proteomes" id="UP000639772">
    <property type="component" value="Unassembled WGS sequence"/>
</dbReference>
<protein>
    <submittedName>
        <fullName evidence="2">Uncharacterized protein</fullName>
    </submittedName>
</protein>
<feature type="region of interest" description="Disordered" evidence="1">
    <location>
        <begin position="123"/>
        <end position="143"/>
    </location>
</feature>
<feature type="region of interest" description="Disordered" evidence="1">
    <location>
        <begin position="59"/>
        <end position="78"/>
    </location>
</feature>